<keyword evidence="2" id="KW-1185">Reference proteome</keyword>
<dbReference type="AlphaFoldDB" id="A0A0V1GWI4"/>
<dbReference type="EMBL" id="JYDP01000220">
    <property type="protein sequence ID" value="KRZ02686.1"/>
    <property type="molecule type" value="Genomic_DNA"/>
</dbReference>
<proteinExistence type="predicted"/>
<evidence type="ECO:0000313" key="2">
    <source>
        <dbReference type="Proteomes" id="UP000055024"/>
    </source>
</evidence>
<gene>
    <name evidence="1" type="ORF">T11_11341</name>
</gene>
<accession>A0A0V1GWI4</accession>
<dbReference type="OrthoDB" id="10467713at2759"/>
<reference evidence="1 2" key="1">
    <citation type="submission" date="2015-01" db="EMBL/GenBank/DDBJ databases">
        <title>Evolution of Trichinella species and genotypes.</title>
        <authorList>
            <person name="Korhonen P.K."/>
            <person name="Edoardo P."/>
            <person name="Giuseppe L.R."/>
            <person name="Gasser R.B."/>
        </authorList>
    </citation>
    <scope>NUCLEOTIDE SEQUENCE [LARGE SCALE GENOMIC DNA]</scope>
    <source>
        <strain evidence="1">ISS1029</strain>
    </source>
</reference>
<sequence length="70" mass="8489">MMTWLRMEFCVYQTKASRSRTTFRYRKYNLCNNFDVFLCCAVLEILSNLDKVKVELMKCEILQLFTVEIF</sequence>
<comment type="caution">
    <text evidence="1">The sequence shown here is derived from an EMBL/GenBank/DDBJ whole genome shotgun (WGS) entry which is preliminary data.</text>
</comment>
<dbReference type="Proteomes" id="UP000055024">
    <property type="component" value="Unassembled WGS sequence"/>
</dbReference>
<evidence type="ECO:0000313" key="1">
    <source>
        <dbReference type="EMBL" id="KRZ02686.1"/>
    </source>
</evidence>
<organism evidence="1 2">
    <name type="scientific">Trichinella zimbabwensis</name>
    <dbReference type="NCBI Taxonomy" id="268475"/>
    <lineage>
        <taxon>Eukaryota</taxon>
        <taxon>Metazoa</taxon>
        <taxon>Ecdysozoa</taxon>
        <taxon>Nematoda</taxon>
        <taxon>Enoplea</taxon>
        <taxon>Dorylaimia</taxon>
        <taxon>Trichinellida</taxon>
        <taxon>Trichinellidae</taxon>
        <taxon>Trichinella</taxon>
    </lineage>
</organism>
<name>A0A0V1GWI4_9BILA</name>
<protein>
    <submittedName>
        <fullName evidence="1">Uncharacterized protein</fullName>
    </submittedName>
</protein>